<dbReference type="Proteomes" id="UP000733379">
    <property type="component" value="Unassembled WGS sequence"/>
</dbReference>
<comment type="caution">
    <text evidence="2">The sequence shown here is derived from an EMBL/GenBank/DDBJ whole genome shotgun (WGS) entry which is preliminary data.</text>
</comment>
<evidence type="ECO:0000256" key="1">
    <source>
        <dbReference type="SAM" id="SignalP"/>
    </source>
</evidence>
<evidence type="ECO:0000313" key="2">
    <source>
        <dbReference type="EMBL" id="MBU3060392.1"/>
    </source>
</evidence>
<accession>A0ABS6AQU6</accession>
<name>A0ABS6AQU6_9NOCA</name>
<feature type="chain" id="PRO_5046700480" evidence="1">
    <location>
        <begin position="20"/>
        <end position="197"/>
    </location>
</feature>
<feature type="signal peptide" evidence="1">
    <location>
        <begin position="1"/>
        <end position="19"/>
    </location>
</feature>
<keyword evidence="1" id="KW-0732">Signal</keyword>
<evidence type="ECO:0000313" key="3">
    <source>
        <dbReference type="Proteomes" id="UP000733379"/>
    </source>
</evidence>
<proteinExistence type="predicted"/>
<keyword evidence="3" id="KW-1185">Reference proteome</keyword>
<gene>
    <name evidence="2" type="ORF">KO481_02500</name>
</gene>
<organism evidence="2 3">
    <name type="scientific">Nocardia albiluteola</name>
    <dbReference type="NCBI Taxonomy" id="2842303"/>
    <lineage>
        <taxon>Bacteria</taxon>
        <taxon>Bacillati</taxon>
        <taxon>Actinomycetota</taxon>
        <taxon>Actinomycetes</taxon>
        <taxon>Mycobacteriales</taxon>
        <taxon>Nocardiaceae</taxon>
        <taxon>Nocardia</taxon>
    </lineage>
</organism>
<protein>
    <submittedName>
        <fullName evidence="2">Uncharacterized protein</fullName>
    </submittedName>
</protein>
<reference evidence="2 3" key="1">
    <citation type="submission" date="2021-06" db="EMBL/GenBank/DDBJ databases">
        <title>Actinomycetes sequencing.</title>
        <authorList>
            <person name="Shan Q."/>
        </authorList>
    </citation>
    <scope>NUCLEOTIDE SEQUENCE [LARGE SCALE GENOMIC DNA]</scope>
    <source>
        <strain evidence="2 3">NEAU-G5</strain>
    </source>
</reference>
<sequence length="197" mass="21495">MRVHGQLLQSALMRFAALAGLATLCIVPTTVIAPAAQADTNFGGGCILFPNDRMATVNALRTQCSIEQQDKIFFSSSRGDVPMGVTDGWVARPPVLETLAPAFWIGKTFYTGPNGGTLLNRITGANIPGFPAYVYSAPERVDHQPAWILDYAPSITPQILDEIREVSPGVWFGYSWWRGAFETALLLSFVLIEHRPA</sequence>
<dbReference type="RefSeq" id="WP_215915265.1">
    <property type="nucleotide sequence ID" value="NZ_JAHKNI010000001.1"/>
</dbReference>
<dbReference type="EMBL" id="JAHKNI010000001">
    <property type="protein sequence ID" value="MBU3060392.1"/>
    <property type="molecule type" value="Genomic_DNA"/>
</dbReference>